<evidence type="ECO:0000256" key="7">
    <source>
        <dbReference type="SAM" id="Phobius"/>
    </source>
</evidence>
<evidence type="ECO:0000313" key="9">
    <source>
        <dbReference type="EMBL" id="KXO07328.1"/>
    </source>
</evidence>
<comment type="subcellular location">
    <subcellularLocation>
        <location evidence="1">Cell membrane</location>
        <topology evidence="1">Multi-pass membrane protein</topology>
    </subcellularLocation>
</comment>
<keyword evidence="5 7" id="KW-1133">Transmembrane helix</keyword>
<evidence type="ECO:0000256" key="6">
    <source>
        <dbReference type="ARBA" id="ARBA00023136"/>
    </source>
</evidence>
<evidence type="ECO:0000259" key="8">
    <source>
        <dbReference type="Pfam" id="PF04039"/>
    </source>
</evidence>
<feature type="transmembrane region" description="Helical" evidence="7">
    <location>
        <begin position="66"/>
        <end position="84"/>
    </location>
</feature>
<dbReference type="GO" id="GO:0005886">
    <property type="term" value="C:plasma membrane"/>
    <property type="evidence" value="ECO:0007669"/>
    <property type="project" value="UniProtKB-SubCell"/>
</dbReference>
<dbReference type="PATRIC" id="fig|1306954.6.peg.1983"/>
<feature type="transmembrane region" description="Helical" evidence="7">
    <location>
        <begin position="196"/>
        <end position="217"/>
    </location>
</feature>
<feature type="transmembrane region" description="Helical" evidence="7">
    <location>
        <begin position="104"/>
        <end position="123"/>
    </location>
</feature>
<keyword evidence="10" id="KW-1185">Reference proteome</keyword>
<dbReference type="Pfam" id="PF04039">
    <property type="entry name" value="MnhB"/>
    <property type="match status" value="1"/>
</dbReference>
<dbReference type="InterPro" id="IPR050622">
    <property type="entry name" value="CPA3_antiporter_subunitB"/>
</dbReference>
<evidence type="ECO:0000256" key="2">
    <source>
        <dbReference type="ARBA" id="ARBA00009425"/>
    </source>
</evidence>
<feature type="domain" description="Na+/H+ antiporter MnhB subunit-related protein" evidence="8">
    <location>
        <begin position="104"/>
        <end position="212"/>
    </location>
</feature>
<protein>
    <recommendedName>
        <fullName evidence="8">Na+/H+ antiporter MnhB subunit-related protein domain-containing protein</fullName>
    </recommendedName>
</protein>
<accession>A0A137S4G5</accession>
<comment type="caution">
    <text evidence="9">The sequence shown here is derived from an EMBL/GenBank/DDBJ whole genome shotgun (WGS) entry which is preliminary data.</text>
</comment>
<dbReference type="PANTHER" id="PTHR33932:SF4">
    <property type="entry name" value="NA(+)_H(+) ANTIPORTER SUBUNIT B"/>
    <property type="match status" value="1"/>
</dbReference>
<gene>
    <name evidence="9" type="ORF">J122_3414</name>
</gene>
<dbReference type="EMBL" id="LOCO01000024">
    <property type="protein sequence ID" value="KXO07328.1"/>
    <property type="molecule type" value="Genomic_DNA"/>
</dbReference>
<dbReference type="PANTHER" id="PTHR33932">
    <property type="entry name" value="NA(+)/H(+) ANTIPORTER SUBUNIT B"/>
    <property type="match status" value="1"/>
</dbReference>
<dbReference type="Proteomes" id="UP000070282">
    <property type="component" value="Unassembled WGS sequence"/>
</dbReference>
<evidence type="ECO:0000256" key="4">
    <source>
        <dbReference type="ARBA" id="ARBA00022692"/>
    </source>
</evidence>
<evidence type="ECO:0000256" key="3">
    <source>
        <dbReference type="ARBA" id="ARBA00022475"/>
    </source>
</evidence>
<evidence type="ECO:0000313" key="10">
    <source>
        <dbReference type="Proteomes" id="UP000070282"/>
    </source>
</evidence>
<comment type="similarity">
    <text evidence="2">Belongs to the CPA3 antiporters (TC 2.A.63) subunit B family.</text>
</comment>
<evidence type="ECO:0000256" key="5">
    <source>
        <dbReference type="ARBA" id="ARBA00022989"/>
    </source>
</evidence>
<evidence type="ECO:0000256" key="1">
    <source>
        <dbReference type="ARBA" id="ARBA00004651"/>
    </source>
</evidence>
<reference evidence="10" key="1">
    <citation type="submission" date="2015-12" db="EMBL/GenBank/DDBJ databases">
        <authorList>
            <person name="Lima A."/>
            <person name="Farahani Zayas N."/>
            <person name="Castro Da Silva M.A."/>
            <person name="Cabral A."/>
            <person name="Pessatti M.L."/>
        </authorList>
    </citation>
    <scope>NUCLEOTIDE SEQUENCE [LARGE SCALE GENOMIC DNA]</scope>
    <source>
        <strain evidence="10">LAMA 842</strain>
    </source>
</reference>
<name>A0A137S4G5_9GAMM</name>
<dbReference type="RefSeq" id="WP_061333238.1">
    <property type="nucleotide sequence ID" value="NZ_LOCO01000024.1"/>
</dbReference>
<proteinExistence type="inferred from homology"/>
<keyword evidence="6 7" id="KW-0472">Membrane</keyword>
<feature type="transmembrane region" description="Helical" evidence="7">
    <location>
        <begin position="158"/>
        <end position="181"/>
    </location>
</feature>
<feature type="transmembrane region" description="Helical" evidence="7">
    <location>
        <begin position="129"/>
        <end position="146"/>
    </location>
</feature>
<dbReference type="InterPro" id="IPR007182">
    <property type="entry name" value="MnhB"/>
</dbReference>
<sequence length="233" mass="24571">MMRFFGVTVLAAVCLAFAGALMITVWHISGTQAPVDLPGLLVENLEASGVEHPITAVLLNFRSYDTLLEIGVLVIAGIAGISMAKTTSLEDPLLRTSDPLLYALQRWFVPLMLVLAGYLLWAGSDRPGGAFQAGAVLAASGVMMRLGGIPMEFLRPGVLLRLGLALGFSVFLLVAVASALAGDAFLAYPEAFNKPLILVIETVLTFSIAMVLLALFVSAPVNGAEEPEEGERG</sequence>
<organism evidence="9 10">
    <name type="scientific">Marinobacter excellens LAMA 842</name>
    <dbReference type="NCBI Taxonomy" id="1306954"/>
    <lineage>
        <taxon>Bacteria</taxon>
        <taxon>Pseudomonadati</taxon>
        <taxon>Pseudomonadota</taxon>
        <taxon>Gammaproteobacteria</taxon>
        <taxon>Pseudomonadales</taxon>
        <taxon>Marinobacteraceae</taxon>
        <taxon>Marinobacter</taxon>
    </lineage>
</organism>
<keyword evidence="4 7" id="KW-0812">Transmembrane</keyword>
<keyword evidence="3" id="KW-1003">Cell membrane</keyword>
<dbReference type="AlphaFoldDB" id="A0A137S4G5"/>